<dbReference type="AlphaFoldDB" id="A0A318ZZ55"/>
<dbReference type="Proteomes" id="UP000248349">
    <property type="component" value="Unassembled WGS sequence"/>
</dbReference>
<feature type="compositionally biased region" description="Basic and acidic residues" evidence="1">
    <location>
        <begin position="248"/>
        <end position="258"/>
    </location>
</feature>
<evidence type="ECO:0000313" key="2">
    <source>
        <dbReference type="EMBL" id="PYH49563.1"/>
    </source>
</evidence>
<feature type="compositionally biased region" description="Low complexity" evidence="1">
    <location>
        <begin position="321"/>
        <end position="342"/>
    </location>
</feature>
<evidence type="ECO:0000256" key="1">
    <source>
        <dbReference type="SAM" id="MobiDB-lite"/>
    </source>
</evidence>
<evidence type="ECO:0008006" key="4">
    <source>
        <dbReference type="Google" id="ProtNLM"/>
    </source>
</evidence>
<feature type="compositionally biased region" description="Low complexity" evidence="1">
    <location>
        <begin position="359"/>
        <end position="371"/>
    </location>
</feature>
<proteinExistence type="predicted"/>
<evidence type="ECO:0000313" key="3">
    <source>
        <dbReference type="Proteomes" id="UP000248349"/>
    </source>
</evidence>
<dbReference type="OrthoDB" id="4204700at2759"/>
<dbReference type="EMBL" id="KZ821218">
    <property type="protein sequence ID" value="PYH49563.1"/>
    <property type="molecule type" value="Genomic_DNA"/>
</dbReference>
<organism evidence="2 3">
    <name type="scientific">Aspergillus saccharolyticus JOP 1030-1</name>
    <dbReference type="NCBI Taxonomy" id="1450539"/>
    <lineage>
        <taxon>Eukaryota</taxon>
        <taxon>Fungi</taxon>
        <taxon>Dikarya</taxon>
        <taxon>Ascomycota</taxon>
        <taxon>Pezizomycotina</taxon>
        <taxon>Eurotiomycetes</taxon>
        <taxon>Eurotiomycetidae</taxon>
        <taxon>Eurotiales</taxon>
        <taxon>Aspergillaceae</taxon>
        <taxon>Aspergillus</taxon>
        <taxon>Aspergillus subgen. Circumdati</taxon>
    </lineage>
</organism>
<dbReference type="STRING" id="1450539.A0A318ZZ55"/>
<feature type="compositionally biased region" description="Gly residues" evidence="1">
    <location>
        <begin position="426"/>
        <end position="436"/>
    </location>
</feature>
<protein>
    <recommendedName>
        <fullName evidence="4">Endo-1,3(4)-beta-glucanase</fullName>
    </recommendedName>
</protein>
<feature type="compositionally biased region" description="Pro residues" evidence="1">
    <location>
        <begin position="1"/>
        <end position="13"/>
    </location>
</feature>
<name>A0A318ZZ55_9EURO</name>
<dbReference type="RefSeq" id="XP_025435545.1">
    <property type="nucleotide sequence ID" value="XM_025577765.1"/>
</dbReference>
<dbReference type="GeneID" id="37078994"/>
<feature type="compositionally biased region" description="Polar residues" evidence="1">
    <location>
        <begin position="378"/>
        <end position="388"/>
    </location>
</feature>
<reference evidence="2 3" key="1">
    <citation type="submission" date="2016-12" db="EMBL/GenBank/DDBJ databases">
        <title>The genomes of Aspergillus section Nigri reveals drivers in fungal speciation.</title>
        <authorList>
            <consortium name="DOE Joint Genome Institute"/>
            <person name="Vesth T.C."/>
            <person name="Nybo J."/>
            <person name="Theobald S."/>
            <person name="Brandl J."/>
            <person name="Frisvad J.C."/>
            <person name="Nielsen K.F."/>
            <person name="Lyhne E.K."/>
            <person name="Kogle M.E."/>
            <person name="Kuo A."/>
            <person name="Riley R."/>
            <person name="Clum A."/>
            <person name="Nolan M."/>
            <person name="Lipzen A."/>
            <person name="Salamov A."/>
            <person name="Henrissat B."/>
            <person name="Wiebenga A."/>
            <person name="De Vries R.P."/>
            <person name="Grigoriev I.V."/>
            <person name="Mortensen U.H."/>
            <person name="Andersen M.R."/>
            <person name="Baker S.E."/>
        </authorList>
    </citation>
    <scope>NUCLEOTIDE SEQUENCE [LARGE SCALE GENOMIC DNA]</scope>
    <source>
        <strain evidence="2 3">JOP 1030-1</strain>
    </source>
</reference>
<keyword evidence="3" id="KW-1185">Reference proteome</keyword>
<gene>
    <name evidence="2" type="ORF">BP01DRAFT_387736</name>
</gene>
<feature type="region of interest" description="Disordered" evidence="1">
    <location>
        <begin position="1"/>
        <end position="23"/>
    </location>
</feature>
<feature type="region of interest" description="Disordered" evidence="1">
    <location>
        <begin position="298"/>
        <end position="436"/>
    </location>
</feature>
<accession>A0A318ZZ55</accession>
<sequence length="436" mass="48193">MNNPPPGVTPPGAPLGGQQQHPEDPRIRFLRLPRNMSPTQFLEQAFKPLRVDESLIKNPNPITLYLGLWGRTAYVTKTVRRSYALLEMIRLKTGRDPTQPEMDAVLELTSQGACRSSLGLPGGALAGFLWQAYRLRYSMDWEMFFAPQVPPGGRMTAARFMKGWELMGDAGTLGGGRPMLWARLFKVVVAAVTGDFVVGVWASWKEASAWRDDERLRRYTEEVRNMADSAAGIRSRQIREKVLQRQMELEQMRRREQAGETGEGDGGAEFASEYQHQDDASPVAGEERQFARYEQHYPHAGAGGAGGGNDEHTAMPTTRQSPAWWSRSAGSSARQSESADGGDFFGDDDDASPVAPDYRGSSSSRATGGSAWDRIRNNAAQGAQSNSHAAEWSRAERESGRYSERERAQADFDRMVDAERHAGSDSGRGSGGWSKW</sequence>
<feature type="region of interest" description="Disordered" evidence="1">
    <location>
        <begin position="248"/>
        <end position="269"/>
    </location>
</feature>
<feature type="compositionally biased region" description="Basic and acidic residues" evidence="1">
    <location>
        <begin position="391"/>
        <end position="423"/>
    </location>
</feature>